<dbReference type="InterPro" id="IPR009014">
    <property type="entry name" value="Transketo_C/PFOR_II"/>
</dbReference>
<dbReference type="InterPro" id="IPR033248">
    <property type="entry name" value="Transketolase_C"/>
</dbReference>
<sequence length="657" mass="69415">MSAERLAGVEAYSRMSVVRAFERTCLDLSVQQRIAGSVHVCLGQEAIPVGARAALASADPVVATYRGHGWAISSGVPLDGLLGEICHRADGINGGRGGSAYLTAPGYGFYGENSIVGAGIPVACGLAMHAAWAGDGVVAVSIGDGAMNQGATHEGLVFAAARSLPLVVICGNNGWSEMTPIDSMIRAPLTERVAGYGIDAWVVDGCDAAAVQDAVCQARAAAVRGAGPVFLECRTVRLSGHYNRDIQHYRPKADVQQAEHDEPLARLRRSLVETGEATSAALDQLDVDAQREIDRVLAAVEAMPFPDPDTAREHVAAVPGGMTHYRTPSGEATRLTYQRAVNLALRSELRERPGTVVYGEDVGQAGGIFGVSRKLQKEFGPERVFDTPISESAILGSAVGASMAGLRPIVEIMWADFLLVALDQLVNQAANVRYVSRGELHAPMVVRTQQGVTPGSCAQHSQSVEALLTHVPGINVGLPATQHDAYAMLRAAAQDADPCVLIESRVLYQDEGPVWPDQPDETIGGARWRRAGTDLAIVTWGAMLGQCFEAAETLSGDGIEASILDLRWLSPLDDNAIDEAVTSSAGRVLIVHEANMMAGFGAEVAARIAERHPELERATVARLGAPDVRIPAAPNLQGALIPDVQSIVEQARVVAKE</sequence>
<evidence type="ECO:0000259" key="7">
    <source>
        <dbReference type="SMART" id="SM00861"/>
    </source>
</evidence>
<name>A0A838A7J2_9PSEU</name>
<dbReference type="Gene3D" id="3.40.50.920">
    <property type="match status" value="1"/>
</dbReference>
<dbReference type="GO" id="GO:0004149">
    <property type="term" value="F:dihydrolipoyllysine-residue succinyltransferase activity"/>
    <property type="evidence" value="ECO:0007669"/>
    <property type="project" value="UniProtKB-EC"/>
</dbReference>
<keyword evidence="4" id="KW-0560">Oxidoreductase</keyword>
<dbReference type="PANTHER" id="PTHR43257:SF2">
    <property type="entry name" value="PYRUVATE DEHYDROGENASE E1 COMPONENT SUBUNIT BETA"/>
    <property type="match status" value="1"/>
</dbReference>
<feature type="domain" description="Transketolase-like pyrimidine-binding" evidence="7">
    <location>
        <begin position="335"/>
        <end position="510"/>
    </location>
</feature>
<dbReference type="Pfam" id="PF00676">
    <property type="entry name" value="E1_dh"/>
    <property type="match status" value="1"/>
</dbReference>
<dbReference type="InterPro" id="IPR005475">
    <property type="entry name" value="Transketolase-like_Pyr-bd"/>
</dbReference>
<dbReference type="Proteomes" id="UP000582974">
    <property type="component" value="Unassembled WGS sequence"/>
</dbReference>
<dbReference type="EC" id="2.3.1.61" evidence="2"/>
<dbReference type="FunFam" id="3.40.50.970:FF:000001">
    <property type="entry name" value="Pyruvate dehydrogenase E1 beta subunit"/>
    <property type="match status" value="1"/>
</dbReference>
<organism evidence="8 9">
    <name type="scientific">Haloechinothrix aidingensis</name>
    <dbReference type="NCBI Taxonomy" id="2752311"/>
    <lineage>
        <taxon>Bacteria</taxon>
        <taxon>Bacillati</taxon>
        <taxon>Actinomycetota</taxon>
        <taxon>Actinomycetes</taxon>
        <taxon>Pseudonocardiales</taxon>
        <taxon>Pseudonocardiaceae</taxon>
        <taxon>Haloechinothrix</taxon>
    </lineage>
</organism>
<evidence type="ECO:0000313" key="8">
    <source>
        <dbReference type="EMBL" id="MBA0124259.1"/>
    </source>
</evidence>
<dbReference type="Pfam" id="PF02780">
    <property type="entry name" value="Transketolase_C"/>
    <property type="match status" value="1"/>
</dbReference>
<dbReference type="AlphaFoldDB" id="A0A838A7J2"/>
<gene>
    <name evidence="8" type="ORF">H0B56_01750</name>
</gene>
<dbReference type="GO" id="GO:0000287">
    <property type="term" value="F:magnesium ion binding"/>
    <property type="evidence" value="ECO:0007669"/>
    <property type="project" value="UniProtKB-ARBA"/>
</dbReference>
<comment type="catalytic activity">
    <reaction evidence="6">
        <text>N(6)-[(R)-lipoyl]-L-lysyl-[protein] + 2-oxoglutarate + H(+) = N(6)-[(R)-S(8)-succinyldihydrolipoyl]-L-lysyl-[protein] + CO2</text>
        <dbReference type="Rhea" id="RHEA:12188"/>
        <dbReference type="Rhea" id="RHEA-COMP:10474"/>
        <dbReference type="Rhea" id="RHEA-COMP:20092"/>
        <dbReference type="ChEBI" id="CHEBI:15378"/>
        <dbReference type="ChEBI" id="CHEBI:16526"/>
        <dbReference type="ChEBI" id="CHEBI:16810"/>
        <dbReference type="ChEBI" id="CHEBI:83099"/>
        <dbReference type="ChEBI" id="CHEBI:83120"/>
        <dbReference type="EC" id="1.2.4.2"/>
    </reaction>
</comment>
<evidence type="ECO:0000256" key="4">
    <source>
        <dbReference type="ARBA" id="ARBA00023002"/>
    </source>
</evidence>
<dbReference type="SUPFAM" id="SSF52922">
    <property type="entry name" value="TK C-terminal domain-like"/>
    <property type="match status" value="1"/>
</dbReference>
<dbReference type="CDD" id="cd02000">
    <property type="entry name" value="TPP_E1_PDC_ADC_BCADC"/>
    <property type="match status" value="1"/>
</dbReference>
<dbReference type="GO" id="GO:0006099">
    <property type="term" value="P:tricarboxylic acid cycle"/>
    <property type="evidence" value="ECO:0007669"/>
    <property type="project" value="UniProtKB-KW"/>
</dbReference>
<dbReference type="RefSeq" id="WP_180891147.1">
    <property type="nucleotide sequence ID" value="NZ_JACCKD010000001.1"/>
</dbReference>
<dbReference type="PANTHER" id="PTHR43257">
    <property type="entry name" value="PYRUVATE DEHYDROGENASE E1 COMPONENT BETA SUBUNIT"/>
    <property type="match status" value="1"/>
</dbReference>
<dbReference type="EMBL" id="JACCKD010000001">
    <property type="protein sequence ID" value="MBA0124259.1"/>
    <property type="molecule type" value="Genomic_DNA"/>
</dbReference>
<dbReference type="SMART" id="SM00861">
    <property type="entry name" value="Transket_pyr"/>
    <property type="match status" value="1"/>
</dbReference>
<keyword evidence="3" id="KW-0816">Tricarboxylic acid cycle</keyword>
<evidence type="ECO:0000256" key="2">
    <source>
        <dbReference type="ARBA" id="ARBA00012945"/>
    </source>
</evidence>
<evidence type="ECO:0000256" key="6">
    <source>
        <dbReference type="ARBA" id="ARBA00051911"/>
    </source>
</evidence>
<comment type="cofactor">
    <cofactor evidence="1">
        <name>thiamine diphosphate</name>
        <dbReference type="ChEBI" id="CHEBI:58937"/>
    </cofactor>
</comment>
<keyword evidence="9" id="KW-1185">Reference proteome</keyword>
<accession>A0A838A7J2</accession>
<comment type="caution">
    <text evidence="8">The sequence shown here is derived from an EMBL/GenBank/DDBJ whole genome shotgun (WGS) entry which is preliminary data.</text>
</comment>
<dbReference type="InterPro" id="IPR001017">
    <property type="entry name" value="DH_E1"/>
</dbReference>
<proteinExistence type="predicted"/>
<dbReference type="SUPFAM" id="SSF52518">
    <property type="entry name" value="Thiamin diphosphate-binding fold (THDP-binding)"/>
    <property type="match status" value="2"/>
</dbReference>
<keyword evidence="5" id="KW-0786">Thiamine pyrophosphate</keyword>
<reference evidence="8 9" key="1">
    <citation type="submission" date="2020-07" db="EMBL/GenBank/DDBJ databases">
        <title>Genome of Haloechinothrix sp.</title>
        <authorList>
            <person name="Tang S.-K."/>
            <person name="Yang L."/>
            <person name="Zhu W.-Y."/>
        </authorList>
    </citation>
    <scope>NUCLEOTIDE SEQUENCE [LARGE SCALE GENOMIC DNA]</scope>
    <source>
        <strain evidence="8 9">YIM 98757</strain>
    </source>
</reference>
<evidence type="ECO:0000256" key="1">
    <source>
        <dbReference type="ARBA" id="ARBA00001964"/>
    </source>
</evidence>
<dbReference type="InterPro" id="IPR029061">
    <property type="entry name" value="THDP-binding"/>
</dbReference>
<dbReference type="Pfam" id="PF02779">
    <property type="entry name" value="Transket_pyr"/>
    <property type="match status" value="1"/>
</dbReference>
<dbReference type="CDD" id="cd07036">
    <property type="entry name" value="TPP_PYR_E1-PDHc-beta_like"/>
    <property type="match status" value="1"/>
</dbReference>
<evidence type="ECO:0000256" key="5">
    <source>
        <dbReference type="ARBA" id="ARBA00023052"/>
    </source>
</evidence>
<protein>
    <recommendedName>
        <fullName evidence="2">dihydrolipoyllysine-residue succinyltransferase</fullName>
        <ecNumber evidence="2">2.3.1.61</ecNumber>
    </recommendedName>
</protein>
<dbReference type="GO" id="GO:0004591">
    <property type="term" value="F:oxoglutarate dehydrogenase (succinyl-transferring) activity"/>
    <property type="evidence" value="ECO:0007669"/>
    <property type="project" value="UniProtKB-EC"/>
</dbReference>
<dbReference type="Gene3D" id="3.40.50.970">
    <property type="match status" value="2"/>
</dbReference>
<evidence type="ECO:0000256" key="3">
    <source>
        <dbReference type="ARBA" id="ARBA00022532"/>
    </source>
</evidence>
<evidence type="ECO:0000313" key="9">
    <source>
        <dbReference type="Proteomes" id="UP000582974"/>
    </source>
</evidence>